<dbReference type="Pfam" id="PF13472">
    <property type="entry name" value="Lipase_GDSL_2"/>
    <property type="match status" value="1"/>
</dbReference>
<dbReference type="Pfam" id="PF04616">
    <property type="entry name" value="Glyco_hydro_43"/>
    <property type="match status" value="1"/>
</dbReference>
<accession>A0A1E7Z8C7</accession>
<dbReference type="GO" id="GO:0016788">
    <property type="term" value="F:hydrolase activity, acting on ester bonds"/>
    <property type="evidence" value="ECO:0007669"/>
    <property type="project" value="UniProtKB-ARBA"/>
</dbReference>
<evidence type="ECO:0000313" key="7">
    <source>
        <dbReference type="Proteomes" id="UP000175691"/>
    </source>
</evidence>
<dbReference type="InterPro" id="IPR037459">
    <property type="entry name" value="RhgT-like"/>
</dbReference>
<dbReference type="Gene3D" id="3.40.50.1110">
    <property type="entry name" value="SGNH hydrolase"/>
    <property type="match status" value="1"/>
</dbReference>
<dbReference type="InterPro" id="IPR006710">
    <property type="entry name" value="Glyco_hydro_43"/>
</dbReference>
<dbReference type="PANTHER" id="PTHR43695:SF1">
    <property type="entry name" value="RHAMNOGALACTURONAN ACETYLESTERASE"/>
    <property type="match status" value="1"/>
</dbReference>
<keyword evidence="7" id="KW-1185">Reference proteome</keyword>
<dbReference type="OrthoDB" id="191551at2"/>
<evidence type="ECO:0000256" key="1">
    <source>
        <dbReference type="ARBA" id="ARBA00008668"/>
    </source>
</evidence>
<dbReference type="InterPro" id="IPR013830">
    <property type="entry name" value="SGNH_hydro"/>
</dbReference>
<organism evidence="6 7">
    <name type="scientific">Alteromonas confluentis</name>
    <dbReference type="NCBI Taxonomy" id="1656094"/>
    <lineage>
        <taxon>Bacteria</taxon>
        <taxon>Pseudomonadati</taxon>
        <taxon>Pseudomonadota</taxon>
        <taxon>Gammaproteobacteria</taxon>
        <taxon>Alteromonadales</taxon>
        <taxon>Alteromonadaceae</taxon>
        <taxon>Alteromonas/Salinimonas group</taxon>
        <taxon>Alteromonas</taxon>
    </lineage>
</organism>
<dbReference type="SUPFAM" id="SSF52266">
    <property type="entry name" value="SGNH hydrolase"/>
    <property type="match status" value="1"/>
</dbReference>
<reference evidence="6 7" key="1">
    <citation type="submission" date="2016-08" db="EMBL/GenBank/DDBJ databases">
        <authorList>
            <person name="Seilhamer J.J."/>
        </authorList>
    </citation>
    <scope>NUCLEOTIDE SEQUENCE [LARGE SCALE GENOMIC DNA]</scope>
    <source>
        <strain evidence="6 7">KCTC 42603</strain>
    </source>
</reference>
<evidence type="ECO:0000256" key="4">
    <source>
        <dbReference type="ARBA" id="ARBA00023295"/>
    </source>
</evidence>
<comment type="similarity">
    <text evidence="1">Belongs to the 'GDSL' lipolytic enzyme family.</text>
</comment>
<comment type="similarity">
    <text evidence="2">Belongs to the glycosyl hydrolase 43 family.</text>
</comment>
<dbReference type="Proteomes" id="UP000175691">
    <property type="component" value="Unassembled WGS sequence"/>
</dbReference>
<evidence type="ECO:0000256" key="3">
    <source>
        <dbReference type="ARBA" id="ARBA00022801"/>
    </source>
</evidence>
<name>A0A1E7Z8C7_9ALTE</name>
<protein>
    <recommendedName>
        <fullName evidence="5">SGNH hydrolase-type esterase domain-containing protein</fullName>
    </recommendedName>
</protein>
<dbReference type="RefSeq" id="WP_070126500.1">
    <property type="nucleotide sequence ID" value="NZ_MDHN01000037.1"/>
</dbReference>
<keyword evidence="3" id="KW-0378">Hydrolase</keyword>
<dbReference type="GO" id="GO:0004553">
    <property type="term" value="F:hydrolase activity, hydrolyzing O-glycosyl compounds"/>
    <property type="evidence" value="ECO:0007669"/>
    <property type="project" value="InterPro"/>
</dbReference>
<comment type="caution">
    <text evidence="6">The sequence shown here is derived from an EMBL/GenBank/DDBJ whole genome shotgun (WGS) entry which is preliminary data.</text>
</comment>
<evidence type="ECO:0000259" key="5">
    <source>
        <dbReference type="Pfam" id="PF13472"/>
    </source>
</evidence>
<dbReference type="PANTHER" id="PTHR43695">
    <property type="entry name" value="PUTATIVE (AFU_ORTHOLOGUE AFUA_2G17250)-RELATED"/>
    <property type="match status" value="1"/>
</dbReference>
<dbReference type="STRING" id="1656094.BFC18_16675"/>
<gene>
    <name evidence="6" type="ORF">BFC18_16675</name>
</gene>
<evidence type="ECO:0000313" key="6">
    <source>
        <dbReference type="EMBL" id="OFC69702.1"/>
    </source>
</evidence>
<evidence type="ECO:0000256" key="2">
    <source>
        <dbReference type="ARBA" id="ARBA00009865"/>
    </source>
</evidence>
<feature type="domain" description="SGNH hydrolase-type esterase" evidence="5">
    <location>
        <begin position="466"/>
        <end position="625"/>
    </location>
</feature>
<dbReference type="InterPro" id="IPR023296">
    <property type="entry name" value="Glyco_hydro_beta-prop_sf"/>
</dbReference>
<dbReference type="Gene3D" id="2.115.10.20">
    <property type="entry name" value="Glycosyl hydrolase domain, family 43"/>
    <property type="match status" value="1"/>
</dbReference>
<keyword evidence="4" id="KW-0326">Glycosidase</keyword>
<sequence>MIEFDRLIINHDVKSMRSDFSLIKVFKTLTAFSVLTTVIGCSQTQENHDVQAQVDYPAYLFASFRGNGEDGLHLAYSRNGLNWTALNNDESVLPPAVGTKLMRDPTLIRGVDGFHMVWTSGWQDDGIGVAHSQDLVNWSDQQFVPVMQDYPSARNAWAPEIIWDNDAQNYLIFWATTLPGTYPDTEAKADKGWDHRIYATRTADFKAYSDTELYYQPDFNVIDATITPVDNGYVMLVKDETRYPAAKRLHAAFSDSISGPWSLNSKAFSPDGLWVEGPTILPLTLNGVQGYMVYFDAYMNHQFGAMFTKDFKTWEDKTSSLNLPAGTRHGSVLGVAEAELQQLIDAYGDNTTHFTPAQLQEVCTGEPLSCQLSTSSGNYGVAITTSSKFSSVYAESRRLMYAPEVTEQSAPVLHLAVNVRDAEGQPIQDIDEPNVDGLNVILTQSLSEISGIDVTKKAHTRSLFIIGDSTVADQTRQWLKPAEQRYSGWGQILPAWFGPTITVVNYADSGEGTEAFSVPDGVLWQQMAGQIQPNDWVLIQLGHNDKKNPRDVYVSRMNGLLETIIGKGAHPVLISPMIRNHGIELTEQHTYGDLVLRNELPKIARQNDVPYIDLMSVTNDWAIKLGQKNAQTFFVEKDKTHTNQPGALTFAGFVIEEIKRQQLPLTHYLRATAKQGTGQ</sequence>
<dbReference type="SUPFAM" id="SSF75005">
    <property type="entry name" value="Arabinanase/levansucrase/invertase"/>
    <property type="match status" value="1"/>
</dbReference>
<dbReference type="CDD" id="cd08983">
    <property type="entry name" value="GH43_Bt3655-like"/>
    <property type="match status" value="1"/>
</dbReference>
<dbReference type="EMBL" id="MDHN01000037">
    <property type="protein sequence ID" value="OFC69702.1"/>
    <property type="molecule type" value="Genomic_DNA"/>
</dbReference>
<dbReference type="InterPro" id="IPR036514">
    <property type="entry name" value="SGNH_hydro_sf"/>
</dbReference>
<dbReference type="AlphaFoldDB" id="A0A1E7Z8C7"/>
<dbReference type="GO" id="GO:0005975">
    <property type="term" value="P:carbohydrate metabolic process"/>
    <property type="evidence" value="ECO:0007669"/>
    <property type="project" value="InterPro"/>
</dbReference>
<proteinExistence type="inferred from homology"/>